<dbReference type="Pfam" id="PF00512">
    <property type="entry name" value="HisKA"/>
    <property type="match status" value="1"/>
</dbReference>
<reference evidence="7 8" key="1">
    <citation type="submission" date="2020-01" db="EMBL/GenBank/DDBJ databases">
        <title>Genomes assembled from Gulf of Kutch pelagic sediment metagenomes.</title>
        <authorList>
            <person name="Chandrashekar M."/>
            <person name="Mahajan M.S."/>
            <person name="Dave K.J."/>
            <person name="Vatsa P."/>
            <person name="Nathani N.M."/>
        </authorList>
    </citation>
    <scope>NUCLEOTIDE SEQUENCE [LARGE SCALE GENOMIC DNA]</scope>
    <source>
        <strain evidence="7">KS3-K002</strain>
    </source>
</reference>
<dbReference type="InterPro" id="IPR036890">
    <property type="entry name" value="HATPase_C_sf"/>
</dbReference>
<dbReference type="SUPFAM" id="SSF55874">
    <property type="entry name" value="ATPase domain of HSP90 chaperone/DNA topoisomerase II/histidine kinase"/>
    <property type="match status" value="1"/>
</dbReference>
<dbReference type="GO" id="GO:0000155">
    <property type="term" value="F:phosphorelay sensor kinase activity"/>
    <property type="evidence" value="ECO:0007669"/>
    <property type="project" value="InterPro"/>
</dbReference>
<keyword evidence="3" id="KW-0597">Phosphoprotein</keyword>
<dbReference type="PANTHER" id="PTHR43047">
    <property type="entry name" value="TWO-COMPONENT HISTIDINE PROTEIN KINASE"/>
    <property type="match status" value="1"/>
</dbReference>
<dbReference type="CDD" id="cd00082">
    <property type="entry name" value="HisKA"/>
    <property type="match status" value="1"/>
</dbReference>
<dbReference type="SMART" id="SM00388">
    <property type="entry name" value="HisKA"/>
    <property type="match status" value="1"/>
</dbReference>
<sequence>MSGHSASRDSSRSVVDIRGRLPTRHDDLADFVPFPEIEEASNRVLANWVAGGTRGVAESRLASELAVLSSAAHAALNGDESRLAVLKASPLRQKLLEDLRGELVRHWVRENEQKSRRRSIRVLKTLEDIRKALGSRSSANTVPNAAGIDSLELISEVAHDLRSPLTSILTLAETLRRGHSGDVNETQRRQLGLIYSAALALSTTASDVMELAHGGDPLCEEPAPMSVSEVFQSVHDIVQPMAEEKRLEIRLRPPANDQRLGHVLALSRVLLNLTANALKFTSNGFVEVAAEPRGPLRLEFSVRDTGPGIPANALLKLFQPFRREPGRPGYYFSGTGLGLVICQKLVAAMGSELQVETRSGWGTRFYFEAEIPPVDDSI</sequence>
<dbReference type="Pfam" id="PF02518">
    <property type="entry name" value="HATPase_c"/>
    <property type="match status" value="1"/>
</dbReference>
<dbReference type="SMART" id="SM00387">
    <property type="entry name" value="HATPase_c"/>
    <property type="match status" value="1"/>
</dbReference>
<organism evidence="7 8">
    <name type="scientific">Candidatus Kutchimonas denitrificans</name>
    <dbReference type="NCBI Taxonomy" id="3056748"/>
    <lineage>
        <taxon>Bacteria</taxon>
        <taxon>Pseudomonadati</taxon>
        <taxon>Gemmatimonadota</taxon>
        <taxon>Gemmatimonadia</taxon>
        <taxon>Candidatus Palauibacterales</taxon>
        <taxon>Candidatus Palauibacteraceae</taxon>
        <taxon>Candidatus Kutchimonas</taxon>
    </lineage>
</organism>
<evidence type="ECO:0000259" key="6">
    <source>
        <dbReference type="PROSITE" id="PS50109"/>
    </source>
</evidence>
<dbReference type="PROSITE" id="PS50109">
    <property type="entry name" value="HIS_KIN"/>
    <property type="match status" value="1"/>
</dbReference>
<keyword evidence="4" id="KW-0808">Transferase</keyword>
<dbReference type="Gene3D" id="3.30.565.10">
    <property type="entry name" value="Histidine kinase-like ATPase, C-terminal domain"/>
    <property type="match status" value="1"/>
</dbReference>
<name>A0AAE5CB03_9BACT</name>
<evidence type="ECO:0000313" key="8">
    <source>
        <dbReference type="Proteomes" id="UP000702544"/>
    </source>
</evidence>
<evidence type="ECO:0000256" key="3">
    <source>
        <dbReference type="ARBA" id="ARBA00022553"/>
    </source>
</evidence>
<evidence type="ECO:0000256" key="2">
    <source>
        <dbReference type="ARBA" id="ARBA00012438"/>
    </source>
</evidence>
<keyword evidence="5 7" id="KW-0418">Kinase</keyword>
<dbReference type="SUPFAM" id="SSF47384">
    <property type="entry name" value="Homodimeric domain of signal transducing histidine kinase"/>
    <property type="match status" value="1"/>
</dbReference>
<protein>
    <recommendedName>
        <fullName evidence="2">histidine kinase</fullName>
        <ecNumber evidence="2">2.7.13.3</ecNumber>
    </recommendedName>
</protein>
<accession>A0AAE5CB03</accession>
<dbReference type="InterPro" id="IPR005467">
    <property type="entry name" value="His_kinase_dom"/>
</dbReference>
<dbReference type="InterPro" id="IPR036097">
    <property type="entry name" value="HisK_dim/P_sf"/>
</dbReference>
<evidence type="ECO:0000256" key="4">
    <source>
        <dbReference type="ARBA" id="ARBA00022679"/>
    </source>
</evidence>
<dbReference type="PRINTS" id="PR00344">
    <property type="entry name" value="BCTRLSENSOR"/>
</dbReference>
<dbReference type="InterPro" id="IPR003594">
    <property type="entry name" value="HATPase_dom"/>
</dbReference>
<dbReference type="EC" id="2.7.13.3" evidence="2"/>
<dbReference type="AlphaFoldDB" id="A0AAE5CB03"/>
<gene>
    <name evidence="7" type="ORF">GWO12_08585</name>
</gene>
<dbReference type="Gene3D" id="1.10.287.130">
    <property type="match status" value="1"/>
</dbReference>
<dbReference type="InterPro" id="IPR004358">
    <property type="entry name" value="Sig_transdc_His_kin-like_C"/>
</dbReference>
<comment type="catalytic activity">
    <reaction evidence="1">
        <text>ATP + protein L-histidine = ADP + protein N-phospho-L-histidine.</text>
        <dbReference type="EC" id="2.7.13.3"/>
    </reaction>
</comment>
<dbReference type="EMBL" id="JAACAK010000064">
    <property type="protein sequence ID" value="NIR75152.1"/>
    <property type="molecule type" value="Genomic_DNA"/>
</dbReference>
<dbReference type="Proteomes" id="UP000702544">
    <property type="component" value="Unassembled WGS sequence"/>
</dbReference>
<evidence type="ECO:0000313" key="7">
    <source>
        <dbReference type="EMBL" id="NIR75152.1"/>
    </source>
</evidence>
<evidence type="ECO:0000256" key="1">
    <source>
        <dbReference type="ARBA" id="ARBA00000085"/>
    </source>
</evidence>
<evidence type="ECO:0000256" key="5">
    <source>
        <dbReference type="ARBA" id="ARBA00022777"/>
    </source>
</evidence>
<proteinExistence type="predicted"/>
<comment type="caution">
    <text evidence="7">The sequence shown here is derived from an EMBL/GenBank/DDBJ whole genome shotgun (WGS) entry which is preliminary data.</text>
</comment>
<feature type="domain" description="Histidine kinase" evidence="6">
    <location>
        <begin position="156"/>
        <end position="373"/>
    </location>
</feature>
<dbReference type="InterPro" id="IPR003661">
    <property type="entry name" value="HisK_dim/P_dom"/>
</dbReference>